<evidence type="ECO:0000313" key="2">
    <source>
        <dbReference type="EMBL" id="CAB3220670.1"/>
    </source>
</evidence>
<sequence>MVSYDILERENVPEVLQSKPRWMACVIIAATVMTITMSAVAAGAFIGYTYCYLEHRHSLATGNLTHSTSFQIVHVPLMQETENTKKNRTINSALSSVLVSRILKIGHALLDEEISSLPWASEVPEVSQPTL</sequence>
<name>A0A8S0YNE9_ARCPL</name>
<accession>A0A8S0YNE9</accession>
<keyword evidence="4" id="KW-1185">Reference proteome</keyword>
<evidence type="ECO:0000313" key="5">
    <source>
        <dbReference type="Proteomes" id="UP000494256"/>
    </source>
</evidence>
<evidence type="ECO:0000313" key="3">
    <source>
        <dbReference type="EMBL" id="CAB3261625.1"/>
    </source>
</evidence>
<keyword evidence="1" id="KW-0472">Membrane</keyword>
<dbReference type="Proteomes" id="UP000494256">
    <property type="component" value="Unassembled WGS sequence"/>
</dbReference>
<evidence type="ECO:0000313" key="4">
    <source>
        <dbReference type="Proteomes" id="UP000494106"/>
    </source>
</evidence>
<feature type="transmembrane region" description="Helical" evidence="1">
    <location>
        <begin position="20"/>
        <end position="48"/>
    </location>
</feature>
<dbReference type="Proteomes" id="UP000494106">
    <property type="component" value="Unassembled WGS sequence"/>
</dbReference>
<evidence type="ECO:0000256" key="1">
    <source>
        <dbReference type="SAM" id="Phobius"/>
    </source>
</evidence>
<dbReference type="OrthoDB" id="6906952at2759"/>
<proteinExistence type="predicted"/>
<reference evidence="4 5" key="1">
    <citation type="submission" date="2020-04" db="EMBL/GenBank/DDBJ databases">
        <authorList>
            <person name="Wallbank WR R."/>
            <person name="Pardo Diaz C."/>
            <person name="Kozak K."/>
            <person name="Martin S."/>
            <person name="Jiggins C."/>
            <person name="Moest M."/>
            <person name="Warren A I."/>
            <person name="Byers J.R.P. K."/>
            <person name="Montejo-Kovacevich G."/>
            <person name="Yen C E."/>
        </authorList>
    </citation>
    <scope>NUCLEOTIDE SEQUENCE [LARGE SCALE GENOMIC DNA]</scope>
</reference>
<dbReference type="EMBL" id="CADEBC010000858">
    <property type="protein sequence ID" value="CAB3261625.1"/>
    <property type="molecule type" value="Genomic_DNA"/>
</dbReference>
<comment type="caution">
    <text evidence="2">The sequence shown here is derived from an EMBL/GenBank/DDBJ whole genome shotgun (WGS) entry which is preliminary data.</text>
</comment>
<gene>
    <name evidence="3" type="ORF">APLA_LOCUS18023</name>
    <name evidence="2" type="ORF">APLA_LOCUS377</name>
</gene>
<keyword evidence="1" id="KW-1133">Transmembrane helix</keyword>
<keyword evidence="1" id="KW-0812">Transmembrane</keyword>
<organism evidence="2 5">
    <name type="scientific">Arctia plantaginis</name>
    <name type="common">Wood tiger moth</name>
    <name type="synonym">Phalaena plantaginis</name>
    <dbReference type="NCBI Taxonomy" id="874455"/>
    <lineage>
        <taxon>Eukaryota</taxon>
        <taxon>Metazoa</taxon>
        <taxon>Ecdysozoa</taxon>
        <taxon>Arthropoda</taxon>
        <taxon>Hexapoda</taxon>
        <taxon>Insecta</taxon>
        <taxon>Pterygota</taxon>
        <taxon>Neoptera</taxon>
        <taxon>Endopterygota</taxon>
        <taxon>Lepidoptera</taxon>
        <taxon>Glossata</taxon>
        <taxon>Ditrysia</taxon>
        <taxon>Noctuoidea</taxon>
        <taxon>Erebidae</taxon>
        <taxon>Arctiinae</taxon>
        <taxon>Arctia</taxon>
    </lineage>
</organism>
<dbReference type="AlphaFoldDB" id="A0A8S0YNE9"/>
<dbReference type="EMBL" id="CADEBD010000038">
    <property type="protein sequence ID" value="CAB3220670.1"/>
    <property type="molecule type" value="Genomic_DNA"/>
</dbReference>
<protein>
    <submittedName>
        <fullName evidence="2">Uncharacterized protein</fullName>
    </submittedName>
</protein>